<keyword evidence="2" id="KW-1185">Reference proteome</keyword>
<protein>
    <submittedName>
        <fullName evidence="1">Uncharacterized protein</fullName>
    </submittedName>
</protein>
<dbReference type="EMBL" id="JAAIUW010000001">
    <property type="protein sequence ID" value="KAF7844693.1"/>
    <property type="molecule type" value="Genomic_DNA"/>
</dbReference>
<dbReference type="AlphaFoldDB" id="A0A834XK04"/>
<proteinExistence type="predicted"/>
<evidence type="ECO:0000313" key="2">
    <source>
        <dbReference type="Proteomes" id="UP000634136"/>
    </source>
</evidence>
<organism evidence="1 2">
    <name type="scientific">Senna tora</name>
    <dbReference type="NCBI Taxonomy" id="362788"/>
    <lineage>
        <taxon>Eukaryota</taxon>
        <taxon>Viridiplantae</taxon>
        <taxon>Streptophyta</taxon>
        <taxon>Embryophyta</taxon>
        <taxon>Tracheophyta</taxon>
        <taxon>Spermatophyta</taxon>
        <taxon>Magnoliopsida</taxon>
        <taxon>eudicotyledons</taxon>
        <taxon>Gunneridae</taxon>
        <taxon>Pentapetalae</taxon>
        <taxon>rosids</taxon>
        <taxon>fabids</taxon>
        <taxon>Fabales</taxon>
        <taxon>Fabaceae</taxon>
        <taxon>Caesalpinioideae</taxon>
        <taxon>Cassia clade</taxon>
        <taxon>Senna</taxon>
    </lineage>
</organism>
<evidence type="ECO:0000313" key="1">
    <source>
        <dbReference type="EMBL" id="KAF7844693.1"/>
    </source>
</evidence>
<name>A0A834XK04_9FABA</name>
<dbReference type="Proteomes" id="UP000634136">
    <property type="component" value="Unassembled WGS sequence"/>
</dbReference>
<gene>
    <name evidence="1" type="ORF">G2W53_001598</name>
</gene>
<accession>A0A834XK04</accession>
<comment type="caution">
    <text evidence="1">The sequence shown here is derived from an EMBL/GenBank/DDBJ whole genome shotgun (WGS) entry which is preliminary data.</text>
</comment>
<sequence>MGPRVDHTVQYTLSPSSLRVRVLLGFKYVRKGAGRSDQPRRLW</sequence>
<reference evidence="1" key="1">
    <citation type="submission" date="2020-09" db="EMBL/GenBank/DDBJ databases">
        <title>Genome-Enabled Discovery of Anthraquinone Biosynthesis in Senna tora.</title>
        <authorList>
            <person name="Kang S.-H."/>
            <person name="Pandey R.P."/>
            <person name="Lee C.-M."/>
            <person name="Sim J.-S."/>
            <person name="Jeong J.-T."/>
            <person name="Choi B.-S."/>
            <person name="Jung M."/>
            <person name="Ginzburg D."/>
            <person name="Zhao K."/>
            <person name="Won S.Y."/>
            <person name="Oh T.-J."/>
            <person name="Yu Y."/>
            <person name="Kim N.-H."/>
            <person name="Lee O.R."/>
            <person name="Lee T.-H."/>
            <person name="Bashyal P."/>
            <person name="Kim T.-S."/>
            <person name="Lee W.-H."/>
            <person name="Kawkins C."/>
            <person name="Kim C.-K."/>
            <person name="Kim J.S."/>
            <person name="Ahn B.O."/>
            <person name="Rhee S.Y."/>
            <person name="Sohng J.K."/>
        </authorList>
    </citation>
    <scope>NUCLEOTIDE SEQUENCE</scope>
    <source>
        <tissue evidence="1">Leaf</tissue>
    </source>
</reference>